<organism evidence="1 2">
    <name type="scientific">Streptomyces fulvorobeus</name>
    <dbReference type="NCBI Taxonomy" id="284028"/>
    <lineage>
        <taxon>Bacteria</taxon>
        <taxon>Bacillati</taxon>
        <taxon>Actinomycetota</taxon>
        <taxon>Actinomycetes</taxon>
        <taxon>Kitasatosporales</taxon>
        <taxon>Streptomycetaceae</taxon>
        <taxon>Streptomyces</taxon>
    </lineage>
</organism>
<dbReference type="AlphaFoldDB" id="A0A7Y9KX56"/>
<comment type="caution">
    <text evidence="1">The sequence shown here is derived from an EMBL/GenBank/DDBJ whole genome shotgun (WGS) entry which is preliminary data.</text>
</comment>
<evidence type="ECO:0000313" key="2">
    <source>
        <dbReference type="Proteomes" id="UP000530403"/>
    </source>
</evidence>
<name>A0A7Y9KX56_9ACTN</name>
<proteinExistence type="predicted"/>
<sequence length="43" mass="4549">MQGSGTGTDGHHVRYAEVRGDPALEFGGEVSMSVLARLQDSDD</sequence>
<reference evidence="1 2" key="1">
    <citation type="submission" date="2020-07" db="EMBL/GenBank/DDBJ databases">
        <title>Sequencing the genomes of 1000 actinobacteria strains.</title>
        <authorList>
            <person name="Klenk H.-P."/>
        </authorList>
    </citation>
    <scope>NUCLEOTIDE SEQUENCE [LARGE SCALE GENOMIC DNA]</scope>
    <source>
        <strain evidence="1 2">DSM 41455</strain>
    </source>
</reference>
<dbReference type="EMBL" id="JACCCF010000001">
    <property type="protein sequence ID" value="NYE42554.1"/>
    <property type="molecule type" value="Genomic_DNA"/>
</dbReference>
<accession>A0A7Y9KX56</accession>
<gene>
    <name evidence="1" type="ORF">HEB29_003565</name>
</gene>
<protein>
    <submittedName>
        <fullName evidence="1">Uncharacterized protein</fullName>
    </submittedName>
</protein>
<evidence type="ECO:0000313" key="1">
    <source>
        <dbReference type="EMBL" id="NYE42554.1"/>
    </source>
</evidence>
<dbReference type="Proteomes" id="UP000530403">
    <property type="component" value="Unassembled WGS sequence"/>
</dbReference>